<feature type="region of interest" description="Disordered" evidence="1">
    <location>
        <begin position="1"/>
        <end position="24"/>
    </location>
</feature>
<gene>
    <name evidence="4" type="ORF">CLV47_110114</name>
</gene>
<evidence type="ECO:0000256" key="1">
    <source>
        <dbReference type="SAM" id="MobiDB-lite"/>
    </source>
</evidence>
<dbReference type="InterPro" id="IPR048576">
    <property type="entry name" value="Rv2175c_wHTH"/>
</dbReference>
<feature type="compositionally biased region" description="Low complexity" evidence="1">
    <location>
        <begin position="9"/>
        <end position="23"/>
    </location>
</feature>
<evidence type="ECO:0000259" key="2">
    <source>
        <dbReference type="Pfam" id="PF18367"/>
    </source>
</evidence>
<evidence type="ECO:0000313" key="4">
    <source>
        <dbReference type="EMBL" id="PRZ41386.1"/>
    </source>
</evidence>
<dbReference type="InterPro" id="IPR041098">
    <property type="entry name" value="Rv2175c_C"/>
</dbReference>
<dbReference type="EMBL" id="PVUE01000010">
    <property type="protein sequence ID" value="PRZ41386.1"/>
    <property type="molecule type" value="Genomic_DNA"/>
</dbReference>
<dbReference type="Proteomes" id="UP000237752">
    <property type="component" value="Unassembled WGS sequence"/>
</dbReference>
<dbReference type="Pfam" id="PF21531">
    <property type="entry name" value="Rv2175c_wHTH"/>
    <property type="match status" value="1"/>
</dbReference>
<sequence length="129" mass="13950">MNSDTVASTPDTPDTPETPTPETRWLTTAEAADALGVQPAQIKRMLKDGELLAVTVDAVRKIPADLIVDGVVSRYLPGIITSLRDGGYDDDEAVRWLLQPDESLGGNAALGLHKFLHREVSRRAQALAF</sequence>
<dbReference type="GO" id="GO:0003677">
    <property type="term" value="F:DNA binding"/>
    <property type="evidence" value="ECO:0007669"/>
    <property type="project" value="InterPro"/>
</dbReference>
<dbReference type="Pfam" id="PF18367">
    <property type="entry name" value="Rv2175c_C"/>
    <property type="match status" value="1"/>
</dbReference>
<keyword evidence="5" id="KW-1185">Reference proteome</keyword>
<organism evidence="4 5">
    <name type="scientific">Antricoccus suffuscus</name>
    <dbReference type="NCBI Taxonomy" id="1629062"/>
    <lineage>
        <taxon>Bacteria</taxon>
        <taxon>Bacillati</taxon>
        <taxon>Actinomycetota</taxon>
        <taxon>Actinomycetes</taxon>
        <taxon>Geodermatophilales</taxon>
        <taxon>Antricoccaceae</taxon>
        <taxon>Antricoccus</taxon>
    </lineage>
</organism>
<proteinExistence type="predicted"/>
<evidence type="ECO:0000259" key="3">
    <source>
        <dbReference type="Pfam" id="PF21531"/>
    </source>
</evidence>
<reference evidence="4 5" key="1">
    <citation type="submission" date="2018-03" db="EMBL/GenBank/DDBJ databases">
        <title>Genomic Encyclopedia of Archaeal and Bacterial Type Strains, Phase II (KMG-II): from individual species to whole genera.</title>
        <authorList>
            <person name="Goeker M."/>
        </authorList>
    </citation>
    <scope>NUCLEOTIDE SEQUENCE [LARGE SCALE GENOMIC DNA]</scope>
    <source>
        <strain evidence="4 5">DSM 100065</strain>
    </source>
</reference>
<protein>
    <submittedName>
        <fullName evidence="4">Uncharacterized protein</fullName>
    </submittedName>
</protein>
<comment type="caution">
    <text evidence="4">The sequence shown here is derived from an EMBL/GenBank/DDBJ whole genome shotgun (WGS) entry which is preliminary data.</text>
</comment>
<dbReference type="RefSeq" id="WP_170111063.1">
    <property type="nucleotide sequence ID" value="NZ_PVUE01000010.1"/>
</dbReference>
<dbReference type="AlphaFoldDB" id="A0A2T0ZYF7"/>
<feature type="domain" description="Rv2175c C-terminal" evidence="2">
    <location>
        <begin position="75"/>
        <end position="128"/>
    </location>
</feature>
<name>A0A2T0ZYF7_9ACTN</name>
<feature type="domain" description="DNA-binding protein Rv2175c wHTH" evidence="3">
    <location>
        <begin position="20"/>
        <end position="66"/>
    </location>
</feature>
<evidence type="ECO:0000313" key="5">
    <source>
        <dbReference type="Proteomes" id="UP000237752"/>
    </source>
</evidence>
<accession>A0A2T0ZYF7</accession>